<proteinExistence type="predicted"/>
<dbReference type="SMART" id="SM00164">
    <property type="entry name" value="TBC"/>
    <property type="match status" value="1"/>
</dbReference>
<evidence type="ECO:0000313" key="2">
    <source>
        <dbReference type="EMBL" id="CAE7514068.1"/>
    </source>
</evidence>
<dbReference type="Proteomes" id="UP000601435">
    <property type="component" value="Unassembled WGS sequence"/>
</dbReference>
<dbReference type="PROSITE" id="PS50086">
    <property type="entry name" value="TBC_RABGAP"/>
    <property type="match status" value="1"/>
</dbReference>
<gene>
    <name evidence="2" type="primary">EVI5L</name>
    <name evidence="2" type="ORF">SNEC2469_LOCUS14691</name>
</gene>
<dbReference type="AlphaFoldDB" id="A0A812TC59"/>
<name>A0A812TC59_9DINO</name>
<dbReference type="FunFam" id="1.10.8.270:FF:000016">
    <property type="entry name" value="TBC1 domain family member 2A"/>
    <property type="match status" value="1"/>
</dbReference>
<evidence type="ECO:0000313" key="3">
    <source>
        <dbReference type="Proteomes" id="UP000601435"/>
    </source>
</evidence>
<protein>
    <submittedName>
        <fullName evidence="2">EVI5L protein</fullName>
    </submittedName>
</protein>
<keyword evidence="3" id="KW-1185">Reference proteome</keyword>
<dbReference type="GO" id="GO:0005096">
    <property type="term" value="F:GTPase activator activity"/>
    <property type="evidence" value="ECO:0007669"/>
    <property type="project" value="TreeGrafter"/>
</dbReference>
<dbReference type="Pfam" id="PF00566">
    <property type="entry name" value="RabGAP-TBC"/>
    <property type="match status" value="1"/>
</dbReference>
<organism evidence="2 3">
    <name type="scientific">Symbiodinium necroappetens</name>
    <dbReference type="NCBI Taxonomy" id="1628268"/>
    <lineage>
        <taxon>Eukaryota</taxon>
        <taxon>Sar</taxon>
        <taxon>Alveolata</taxon>
        <taxon>Dinophyceae</taxon>
        <taxon>Suessiales</taxon>
        <taxon>Symbiodiniaceae</taxon>
        <taxon>Symbiodinium</taxon>
    </lineage>
</organism>
<sequence>MGQGAVQATVDETPAFLGTEATDSLPEACGVAEDAKERGSEPSQPSLRRYSVHLLEHGAAELLRTCFCPWANLRDILYADAVCKRWHQLSREEQWMEMSILHGGVTASLRRALWRHLSAVQNIEQRYQRELGVASAREAFEALLKKPLSQAKISEIERDVHRTYPSHERFEGQEGAKGRAELQEVLQATVIAEPNVGYCQGMNFVAATLLIHLGSASDAFWMLLALLESYHYKFVFAPGVPLLPLRVFQFAGVVQRCLPRLWRHLREDGHSLEIFAHQCVLTLFSYSLECRLAGISGGPADISHHLHQCKKHLRLPRHNGQLGPAAFRVLLRFDVGLGSLEELESGFQLQRLEVLLSQVSVPGEHDAQVPAVDEPLPAGLERSSSRNCFLVDGNSLRSENLPPRGGTVVGSPSTLLNQAGTKEALHVNLAELKELKVELLQFDEQTQFDVKEFRRRIAEADKELLGLLRSSAEFRMEVEDAESAWKNKQAYRKALMDAVQVAVDSARPSEPMEAAPQELVADCREKLQRLQIEILEDERRRQARLAEFNELCEDIAELKEVKQRSMLQLQSFLELRDQQRQGRLKNAVAQLMPLAPVDLN</sequence>
<dbReference type="InterPro" id="IPR000195">
    <property type="entry name" value="Rab-GAP-TBC_dom"/>
</dbReference>
<dbReference type="SUPFAM" id="SSF47923">
    <property type="entry name" value="Ypt/Rab-GAP domain of gyp1p"/>
    <property type="match status" value="1"/>
</dbReference>
<dbReference type="GO" id="GO:0031267">
    <property type="term" value="F:small GTPase binding"/>
    <property type="evidence" value="ECO:0007669"/>
    <property type="project" value="TreeGrafter"/>
</dbReference>
<dbReference type="Gene3D" id="1.10.472.80">
    <property type="entry name" value="Ypt/Rab-GAP domain of gyp1p, domain 3"/>
    <property type="match status" value="1"/>
</dbReference>
<dbReference type="Gene3D" id="1.10.8.270">
    <property type="entry name" value="putative rabgap domain of human tbc1 domain family member 14 like domains"/>
    <property type="match status" value="1"/>
</dbReference>
<feature type="non-terminal residue" evidence="2">
    <location>
        <position position="600"/>
    </location>
</feature>
<accession>A0A812TC59</accession>
<dbReference type="EMBL" id="CAJNJA010023631">
    <property type="protein sequence ID" value="CAE7514068.1"/>
    <property type="molecule type" value="Genomic_DNA"/>
</dbReference>
<feature type="domain" description="Rab-GAP TBC" evidence="1">
    <location>
        <begin position="104"/>
        <end position="305"/>
    </location>
</feature>
<dbReference type="InterPro" id="IPR035969">
    <property type="entry name" value="Rab-GAP_TBC_sf"/>
</dbReference>
<dbReference type="InterPro" id="IPR050302">
    <property type="entry name" value="Rab_GAP_TBC_domain"/>
</dbReference>
<dbReference type="PANTHER" id="PTHR47219">
    <property type="entry name" value="RAB GTPASE-ACTIVATING PROTEIN 1-LIKE"/>
    <property type="match status" value="1"/>
</dbReference>
<dbReference type="OrthoDB" id="294251at2759"/>
<evidence type="ECO:0000259" key="1">
    <source>
        <dbReference type="PROSITE" id="PS50086"/>
    </source>
</evidence>
<dbReference type="PANTHER" id="PTHR47219:SF9">
    <property type="entry name" value="GTPASE ACTIVATING PROTEIN AND CENTROSOME-ASSOCIATED, ISOFORM B"/>
    <property type="match status" value="1"/>
</dbReference>
<comment type="caution">
    <text evidence="2">The sequence shown here is derived from an EMBL/GenBank/DDBJ whole genome shotgun (WGS) entry which is preliminary data.</text>
</comment>
<reference evidence="2" key="1">
    <citation type="submission" date="2021-02" db="EMBL/GenBank/DDBJ databases">
        <authorList>
            <person name="Dougan E. K."/>
            <person name="Rhodes N."/>
            <person name="Thang M."/>
            <person name="Chan C."/>
        </authorList>
    </citation>
    <scope>NUCLEOTIDE SEQUENCE</scope>
</reference>